<evidence type="ECO:0000313" key="2">
    <source>
        <dbReference type="EMBL" id="SER74247.1"/>
    </source>
</evidence>
<dbReference type="PANTHER" id="PTHR43179:SF7">
    <property type="entry name" value="RHAMNOSYLTRANSFERASE WBBL"/>
    <property type="match status" value="1"/>
</dbReference>
<dbReference type="InterPro" id="IPR029044">
    <property type="entry name" value="Nucleotide-diphossugar_trans"/>
</dbReference>
<dbReference type="CDD" id="cd04186">
    <property type="entry name" value="GT_2_like_c"/>
    <property type="match status" value="1"/>
</dbReference>
<dbReference type="Proteomes" id="UP000199267">
    <property type="component" value="Unassembled WGS sequence"/>
</dbReference>
<dbReference type="AlphaFoldDB" id="A0A1H9RNL4"/>
<dbReference type="GO" id="GO:0016740">
    <property type="term" value="F:transferase activity"/>
    <property type="evidence" value="ECO:0007669"/>
    <property type="project" value="UniProtKB-KW"/>
</dbReference>
<sequence length="790" mass="86491">MSLPLSDAPQPLGAITGLHGDVLQGWALDPDNPDLRLAVEIYLDHAFVALVRADRQQSLDAPGDGFHGFAVQLRPNWLANARHIAARIANQGPWLEGGIDLPAPAAQQSVPIATQVYYRGGLKLKGWAWDPAVPTRHVALQVREGERLLLTGTADQPHPSLVNRPTSDHGFDLDLPWELADGQPHELHIETDRGVPLSGSPIRLCLHPEGLSVLLQRHWPRCEQTSDDPLPLLACLTKAQEERFPGSAGFNHYPEWHALFQQPRPFESPPGNVLVLLLGEGSAEDEAASHASLLQQRLPTTQIRTIAPAATDLLESLAQHAPDARLVVPLWRGDRLAAHALDTLLARQAESGAAWVYADCDQDGHEGARSNPWLKPAWDETLFYGVDIVSPGSAFAGDTLLRAIAHLQQTGQVAADWHRLLASVVAVQAGPVTHIPQVLYHRYAGAPVSPHQSLPSAQRQAALHWLIQQRAPGASIEPVEGFPAFNRVRWPLPAQLPHISLIVPTRDQLELLRACVEGLLEGTDYPALEIIVVDNDSREPATLAYLDDIARRSVRVLRYRHPFNYAAINNWAVEQAQGSIVGLINNDIDVLEPGWLKEMLSQLLRPGIGAVGAKLLWPNGMVQHGGVVVGVNGLAAHAGNHLNKDDPGYLGLNQLAREQSAVTAACLLVRKADYQRLGGLDERRFPVTFNDVDFCLRLGEAGKRLVWTPFARLIHAESASRGKEDTPSKSARAAREQKNFIERWGSLGQGDTYYHPCLSADYLTGPYGGLAMPPRQSTPRTVLRIETTFK</sequence>
<dbReference type="RefSeq" id="WP_090625206.1">
    <property type="nucleotide sequence ID" value="NZ_FOFJ01000083.1"/>
</dbReference>
<reference evidence="2 3" key="1">
    <citation type="submission" date="2016-10" db="EMBL/GenBank/DDBJ databases">
        <authorList>
            <person name="de Groot N.N."/>
        </authorList>
    </citation>
    <scope>NUCLEOTIDE SEQUENCE [LARGE SCALE GENOMIC DNA]</scope>
    <source>
        <strain evidence="2 3">DSM 378</strain>
    </source>
</reference>
<dbReference type="EMBL" id="FOFJ01000083">
    <property type="protein sequence ID" value="SER74247.1"/>
    <property type="molecule type" value="Genomic_DNA"/>
</dbReference>
<evidence type="ECO:0000259" key="1">
    <source>
        <dbReference type="Pfam" id="PF00535"/>
    </source>
</evidence>
<name>A0A1H9RNL4_9GAMM</name>
<dbReference type="SUPFAM" id="SSF53448">
    <property type="entry name" value="Nucleotide-diphospho-sugar transferases"/>
    <property type="match status" value="1"/>
</dbReference>
<dbReference type="Pfam" id="PF00535">
    <property type="entry name" value="Glycos_transf_2"/>
    <property type="match status" value="1"/>
</dbReference>
<dbReference type="InterPro" id="IPR001173">
    <property type="entry name" value="Glyco_trans_2-like"/>
</dbReference>
<feature type="domain" description="Glycosyltransferase 2-like" evidence="1">
    <location>
        <begin position="500"/>
        <end position="621"/>
    </location>
</feature>
<evidence type="ECO:0000313" key="3">
    <source>
        <dbReference type="Proteomes" id="UP000199267"/>
    </source>
</evidence>
<organism evidence="2 3">
    <name type="scientific">Azotobacter beijerinckii</name>
    <dbReference type="NCBI Taxonomy" id="170623"/>
    <lineage>
        <taxon>Bacteria</taxon>
        <taxon>Pseudomonadati</taxon>
        <taxon>Pseudomonadota</taxon>
        <taxon>Gammaproteobacteria</taxon>
        <taxon>Pseudomonadales</taxon>
        <taxon>Pseudomonadaceae</taxon>
        <taxon>Azotobacter</taxon>
    </lineage>
</organism>
<proteinExistence type="predicted"/>
<dbReference type="PANTHER" id="PTHR43179">
    <property type="entry name" value="RHAMNOSYLTRANSFERASE WBBL"/>
    <property type="match status" value="1"/>
</dbReference>
<keyword evidence="2" id="KW-0808">Transferase</keyword>
<gene>
    <name evidence="2" type="ORF">SAMN04244573_04215</name>
</gene>
<accession>A0A1H9RNL4</accession>
<dbReference type="Gene3D" id="3.90.550.10">
    <property type="entry name" value="Spore Coat Polysaccharide Biosynthesis Protein SpsA, Chain A"/>
    <property type="match status" value="1"/>
</dbReference>
<protein>
    <submittedName>
        <fullName evidence="2">Glycosyltransferase, GT2 family</fullName>
    </submittedName>
</protein>